<name>A0ABZ0YZQ7_9CAUD</name>
<proteinExistence type="predicted"/>
<reference evidence="1 2" key="1">
    <citation type="submission" date="2023-11" db="EMBL/GenBank/DDBJ databases">
        <authorList>
            <person name="Cook R."/>
            <person name="Crisci M."/>
            <person name="Pye H."/>
            <person name="Adriaenssens E."/>
            <person name="Santini J."/>
        </authorList>
    </citation>
    <scope>NUCLEOTIDE SEQUENCE [LARGE SCALE GENOMIC DNA]</scope>
    <source>
        <strain evidence="1">Lak_Megaphage_RVC_AP3_GC26</strain>
    </source>
</reference>
<accession>A0ABZ0YZQ7</accession>
<evidence type="ECO:0000313" key="2">
    <source>
        <dbReference type="Proteomes" id="UP001348805"/>
    </source>
</evidence>
<evidence type="ECO:0000313" key="1">
    <source>
        <dbReference type="EMBL" id="WQJ51335.1"/>
    </source>
</evidence>
<keyword evidence="2" id="KW-1185">Reference proteome</keyword>
<organism evidence="1 2">
    <name type="scientific">phage Lak_Megaphage_RVC_AP3_GC26</name>
    <dbReference type="NCBI Taxonomy" id="3109225"/>
    <lineage>
        <taxon>Viruses</taxon>
        <taxon>Duplodnaviria</taxon>
        <taxon>Heunggongvirae</taxon>
        <taxon>Uroviricota</taxon>
        <taxon>Caudoviricetes</taxon>
        <taxon>Caudoviricetes code 15 clade</taxon>
    </lineage>
</organism>
<dbReference type="Proteomes" id="UP001348805">
    <property type="component" value="Segment"/>
</dbReference>
<sequence>MTQKERYDKICELVDITDEIRDKLWNIVYEPQEGDFKNHFDNLPKAEKVAIIGILNDASRLASSIASYQHWFEEK</sequence>
<protein>
    <submittedName>
        <fullName evidence="1">Uncharacterized protein</fullName>
    </submittedName>
</protein>
<dbReference type="EMBL" id="OR769219">
    <property type="protein sequence ID" value="WQJ51335.1"/>
    <property type="molecule type" value="Genomic_DNA"/>
</dbReference>